<accession>A0ABU6ZNB7</accession>
<feature type="compositionally biased region" description="Basic and acidic residues" evidence="1">
    <location>
        <begin position="1"/>
        <end position="11"/>
    </location>
</feature>
<feature type="region of interest" description="Disordered" evidence="1">
    <location>
        <begin position="1"/>
        <end position="22"/>
    </location>
</feature>
<reference evidence="2 3" key="1">
    <citation type="journal article" date="2023" name="Plants (Basel)">
        <title>Bridging the Gap: Combining Genomics and Transcriptomics Approaches to Understand Stylosanthes scabra, an Orphan Legume from the Brazilian Caatinga.</title>
        <authorList>
            <person name="Ferreira-Neto J.R.C."/>
            <person name="da Silva M.D."/>
            <person name="Binneck E."/>
            <person name="de Melo N.F."/>
            <person name="da Silva R.H."/>
            <person name="de Melo A.L.T.M."/>
            <person name="Pandolfi V."/>
            <person name="Bustamante F.O."/>
            <person name="Brasileiro-Vidal A.C."/>
            <person name="Benko-Iseppon A.M."/>
        </authorList>
    </citation>
    <scope>NUCLEOTIDE SEQUENCE [LARGE SCALE GENOMIC DNA]</scope>
    <source>
        <tissue evidence="2">Leaves</tissue>
    </source>
</reference>
<evidence type="ECO:0000256" key="1">
    <source>
        <dbReference type="SAM" id="MobiDB-lite"/>
    </source>
</evidence>
<comment type="caution">
    <text evidence="2">The sequence shown here is derived from an EMBL/GenBank/DDBJ whole genome shotgun (WGS) entry which is preliminary data.</text>
</comment>
<keyword evidence="3" id="KW-1185">Reference proteome</keyword>
<dbReference type="Proteomes" id="UP001341840">
    <property type="component" value="Unassembled WGS sequence"/>
</dbReference>
<name>A0ABU6ZNB7_9FABA</name>
<evidence type="ECO:0000313" key="3">
    <source>
        <dbReference type="Proteomes" id="UP001341840"/>
    </source>
</evidence>
<dbReference type="EMBL" id="JASCZI010272765">
    <property type="protein sequence ID" value="MED6223426.1"/>
    <property type="molecule type" value="Genomic_DNA"/>
</dbReference>
<gene>
    <name evidence="2" type="ORF">PIB30_073858</name>
</gene>
<feature type="region of interest" description="Disordered" evidence="1">
    <location>
        <begin position="55"/>
        <end position="86"/>
    </location>
</feature>
<organism evidence="2 3">
    <name type="scientific">Stylosanthes scabra</name>
    <dbReference type="NCBI Taxonomy" id="79078"/>
    <lineage>
        <taxon>Eukaryota</taxon>
        <taxon>Viridiplantae</taxon>
        <taxon>Streptophyta</taxon>
        <taxon>Embryophyta</taxon>
        <taxon>Tracheophyta</taxon>
        <taxon>Spermatophyta</taxon>
        <taxon>Magnoliopsida</taxon>
        <taxon>eudicotyledons</taxon>
        <taxon>Gunneridae</taxon>
        <taxon>Pentapetalae</taxon>
        <taxon>rosids</taxon>
        <taxon>fabids</taxon>
        <taxon>Fabales</taxon>
        <taxon>Fabaceae</taxon>
        <taxon>Papilionoideae</taxon>
        <taxon>50 kb inversion clade</taxon>
        <taxon>dalbergioids sensu lato</taxon>
        <taxon>Dalbergieae</taxon>
        <taxon>Pterocarpus clade</taxon>
        <taxon>Stylosanthes</taxon>
    </lineage>
</organism>
<sequence length="108" mass="11423">MPNKATIDKGKKPMGNKPGLSSYFPDYNSMGIGLGTFSKVYHPSREDVQMVKILHRNSGESSTSTEPPDPSNSGVPPNSNSIGSICLENGKATSMLVDSSTVSAHVPQ</sequence>
<feature type="compositionally biased region" description="Low complexity" evidence="1">
    <location>
        <begin position="59"/>
        <end position="84"/>
    </location>
</feature>
<proteinExistence type="predicted"/>
<evidence type="ECO:0000313" key="2">
    <source>
        <dbReference type="EMBL" id="MED6223426.1"/>
    </source>
</evidence>
<protein>
    <submittedName>
        <fullName evidence="2">Uncharacterized protein</fullName>
    </submittedName>
</protein>